<dbReference type="PATRIC" id="fig|1664069.3.peg.539"/>
<keyword evidence="3 7" id="KW-0479">Metal-binding</keyword>
<comment type="catalytic activity">
    <reaction evidence="7">
        <text>isochorismate + 2-oxoglutarate + H(+) = 5-enolpyruvoyl-6-hydroxy-2-succinyl-cyclohex-3-ene-1-carboxylate + CO2</text>
        <dbReference type="Rhea" id="RHEA:25593"/>
        <dbReference type="ChEBI" id="CHEBI:15378"/>
        <dbReference type="ChEBI" id="CHEBI:16526"/>
        <dbReference type="ChEBI" id="CHEBI:16810"/>
        <dbReference type="ChEBI" id="CHEBI:29780"/>
        <dbReference type="ChEBI" id="CHEBI:58818"/>
        <dbReference type="EC" id="2.2.1.9"/>
    </reaction>
</comment>
<accession>A0A0J6E8X0</accession>
<comment type="subunit">
    <text evidence="7">Homodimer.</text>
</comment>
<evidence type="ECO:0000313" key="13">
    <source>
        <dbReference type="Proteomes" id="UP000036168"/>
    </source>
</evidence>
<dbReference type="PANTHER" id="PTHR42916:SF1">
    <property type="entry name" value="PROTEIN PHYLLO, CHLOROPLASTIC"/>
    <property type="match status" value="1"/>
</dbReference>
<dbReference type="UniPathway" id="UPA01057">
    <property type="reaction ID" value="UER00164"/>
</dbReference>
<gene>
    <name evidence="7 12" type="primary">menD</name>
    <name evidence="11" type="ORF">AB447_213075</name>
    <name evidence="12" type="ORF">P8828_12950</name>
</gene>
<dbReference type="OrthoDB" id="9791859at2"/>
<reference evidence="11" key="2">
    <citation type="submission" date="2015-10" db="EMBL/GenBank/DDBJ databases">
        <authorList>
            <person name="Gilbert D.G."/>
        </authorList>
    </citation>
    <scope>NUCLEOTIDE SEQUENCE</scope>
    <source>
        <strain evidence="11">GO-13</strain>
    </source>
</reference>
<dbReference type="Pfam" id="PF16582">
    <property type="entry name" value="TPP_enzyme_M_2"/>
    <property type="match status" value="1"/>
</dbReference>
<dbReference type="InterPro" id="IPR029061">
    <property type="entry name" value="THDP-binding"/>
</dbReference>
<proteinExistence type="inferred from homology"/>
<dbReference type="GO" id="GO:0000287">
    <property type="term" value="F:magnesium ion binding"/>
    <property type="evidence" value="ECO:0007669"/>
    <property type="project" value="UniProtKB-UniRule"/>
</dbReference>
<keyword evidence="5 7" id="KW-0786">Thiamine pyrophosphate</keyword>
<dbReference type="CDD" id="cd02009">
    <property type="entry name" value="TPP_SHCHC_synthase"/>
    <property type="match status" value="1"/>
</dbReference>
<comment type="similarity">
    <text evidence="7">Belongs to the TPP enzyme family. MenD subfamily.</text>
</comment>
<comment type="cofactor">
    <cofactor evidence="7">
        <name>Mg(2+)</name>
        <dbReference type="ChEBI" id="CHEBI:18420"/>
    </cofactor>
    <cofactor evidence="7">
        <name>Mn(2+)</name>
        <dbReference type="ChEBI" id="CHEBI:29035"/>
    </cofactor>
</comment>
<dbReference type="HAMAP" id="MF_01659">
    <property type="entry name" value="MenD"/>
    <property type="match status" value="1"/>
</dbReference>
<reference evidence="11 13" key="1">
    <citation type="journal article" date="2015" name="Int. J. Syst. Evol. Microbiol.">
        <title>Bacillus glycinifermentans sp. nov., isolated from fermented soybean paste.</title>
        <authorList>
            <person name="Kim S.J."/>
            <person name="Dunlap C.A."/>
            <person name="Kwon S.W."/>
            <person name="Rooney A.P."/>
        </authorList>
    </citation>
    <scope>NUCLEOTIDE SEQUENCE [LARGE SCALE GENOMIC DNA]</scope>
    <source>
        <strain evidence="11 13">GO-13</strain>
    </source>
</reference>
<dbReference type="Pfam" id="PF02775">
    <property type="entry name" value="TPP_enzyme_C"/>
    <property type="match status" value="1"/>
</dbReference>
<dbReference type="InterPro" id="IPR032264">
    <property type="entry name" value="MenD_middle"/>
</dbReference>
<dbReference type="GO" id="GO:0009234">
    <property type="term" value="P:menaquinone biosynthetic process"/>
    <property type="evidence" value="ECO:0007669"/>
    <property type="project" value="UniProtKB-UniRule"/>
</dbReference>
<keyword evidence="14" id="KW-1185">Reference proteome</keyword>
<dbReference type="RefSeq" id="WP_048355294.1">
    <property type="nucleotide sequence ID" value="NZ_CP023481.1"/>
</dbReference>
<evidence type="ECO:0000256" key="4">
    <source>
        <dbReference type="ARBA" id="ARBA00022842"/>
    </source>
</evidence>
<dbReference type="UniPathway" id="UPA00079"/>
<evidence type="ECO:0000256" key="6">
    <source>
        <dbReference type="ARBA" id="ARBA00023211"/>
    </source>
</evidence>
<dbReference type="InterPro" id="IPR029035">
    <property type="entry name" value="DHS-like_NAD/FAD-binding_dom"/>
</dbReference>
<dbReference type="Gene3D" id="3.40.50.970">
    <property type="match status" value="2"/>
</dbReference>
<reference evidence="12 14" key="3">
    <citation type="submission" date="2023-03" db="EMBL/GenBank/DDBJ databases">
        <title>Agriculturally important microbes genome sequencing.</title>
        <authorList>
            <person name="Dunlap C."/>
        </authorList>
    </citation>
    <scope>NUCLEOTIDE SEQUENCE [LARGE SCALE GENOMIC DNA]</scope>
    <source>
        <strain evidence="12 14">CBP-3203</strain>
    </source>
</reference>
<evidence type="ECO:0000256" key="3">
    <source>
        <dbReference type="ARBA" id="ARBA00022723"/>
    </source>
</evidence>
<evidence type="ECO:0000313" key="14">
    <source>
        <dbReference type="Proteomes" id="UP001341297"/>
    </source>
</evidence>
<dbReference type="EMBL" id="LECW02000005">
    <property type="protein sequence ID" value="KRT94589.1"/>
    <property type="molecule type" value="Genomic_DNA"/>
</dbReference>
<comment type="caution">
    <text evidence="11">The sequence shown here is derived from an EMBL/GenBank/DDBJ whole genome shotgun (WGS) entry which is preliminary data.</text>
</comment>
<dbReference type="Gene3D" id="3.40.50.1220">
    <property type="entry name" value="TPP-binding domain"/>
    <property type="match status" value="1"/>
</dbReference>
<feature type="domain" description="Thiamine pyrophosphate enzyme TPP-binding" evidence="8">
    <location>
        <begin position="419"/>
        <end position="550"/>
    </location>
</feature>
<dbReference type="CDD" id="cd07037">
    <property type="entry name" value="TPP_PYR_MenD"/>
    <property type="match status" value="1"/>
</dbReference>
<dbReference type="STRING" id="1664069.BGLY_3639"/>
<evidence type="ECO:0000256" key="7">
    <source>
        <dbReference type="HAMAP-Rule" id="MF_01659"/>
    </source>
</evidence>
<sequence>MTENPITTYIGNFIDELSLTGVTEAVICPGSRSTPLAILAAAHPDINVHVHVDERSAGYFALGIAKAKREPVALICTSGTAAANFYPAVVEAHYSRIPLIVLTADRPHELREVGAPQAIDQQFLFGNFVKYFTDSALPDAHPDMLAYIRSVASRAAGEASRAPNGPVHINFPLREPLMPNLDADPFQRTERGRHVSVSNATAAADQKELEAVMALIRGTEEGVIVCGELPNEEAKRDILSLAEMTGYPILADPLSNLRNGTHSKKSVIAAFDSLLRDEELKASLMPKLVIRFGPMPVSKPLFQLLKQNPEIGQIVVDPDGGWRDPTQRSSWMMHCSEREFAEAAAASICEKRAGRWLEKWQFADSRFRHHLGNLEAEDLTFEGNVYRNLQHIIPEKSSLFVGNSMPIRDADTFFENQDRPFRIFANRGANGIDGVVSTALGVYAATKEPVTLVIGDLSFYHDLNGLLVTKTLDIPLTVVLVNNDGGGIFSFLPQSAEERYFEQLFGTPTGLEFEHAAKLYGGRYVCPESSAEFADAYLSSVNRRGLDIIEVKTRRETRVELHRRLLDTVLYEIRKEWPF</sequence>
<accession>A0A0J6EEJ4</accession>
<evidence type="ECO:0000259" key="10">
    <source>
        <dbReference type="Pfam" id="PF16582"/>
    </source>
</evidence>
<protein>
    <recommendedName>
        <fullName evidence="7">2-succinyl-5-enolpyruvyl-6-hydroxy-3-cyclohexene-1-carboxylate synthase</fullName>
        <shortName evidence="7">SEPHCHC synthase</shortName>
        <ecNumber evidence="7">2.2.1.9</ecNumber>
    </recommendedName>
    <alternativeName>
        <fullName evidence="7">Menaquinone biosynthesis protein MenD</fullName>
    </alternativeName>
</protein>
<keyword evidence="4 7" id="KW-0460">Magnesium</keyword>
<dbReference type="NCBIfam" id="TIGR00173">
    <property type="entry name" value="menD"/>
    <property type="match status" value="1"/>
</dbReference>
<dbReference type="InterPro" id="IPR011766">
    <property type="entry name" value="TPP_enzyme_TPP-bd"/>
</dbReference>
<feature type="domain" description="Menaquinone biosynthesis protein MenD middle" evidence="10">
    <location>
        <begin position="219"/>
        <end position="401"/>
    </location>
</feature>
<evidence type="ECO:0000256" key="2">
    <source>
        <dbReference type="ARBA" id="ARBA00022679"/>
    </source>
</evidence>
<evidence type="ECO:0000259" key="9">
    <source>
        <dbReference type="Pfam" id="PF02776"/>
    </source>
</evidence>
<dbReference type="GO" id="GO:0030976">
    <property type="term" value="F:thiamine pyrophosphate binding"/>
    <property type="evidence" value="ECO:0007669"/>
    <property type="project" value="UniProtKB-UniRule"/>
</dbReference>
<keyword evidence="1 7" id="KW-0474">Menaquinone biosynthesis</keyword>
<organism evidence="11 13">
    <name type="scientific">Bacillus glycinifermentans</name>
    <dbReference type="NCBI Taxonomy" id="1664069"/>
    <lineage>
        <taxon>Bacteria</taxon>
        <taxon>Bacillati</taxon>
        <taxon>Bacillota</taxon>
        <taxon>Bacilli</taxon>
        <taxon>Bacillales</taxon>
        <taxon>Bacillaceae</taxon>
        <taxon>Bacillus</taxon>
    </lineage>
</organism>
<evidence type="ECO:0000259" key="8">
    <source>
        <dbReference type="Pfam" id="PF02775"/>
    </source>
</evidence>
<dbReference type="InterPro" id="IPR012001">
    <property type="entry name" value="Thiamin_PyroP_enz_TPP-bd_dom"/>
</dbReference>
<comment type="pathway">
    <text evidence="7">Quinol/quinone metabolism; 1,4-dihydroxy-2-naphthoate biosynthesis; 1,4-dihydroxy-2-naphthoate from chorismate: step 2/7.</text>
</comment>
<comment type="pathway">
    <text evidence="7">Quinol/quinone metabolism; menaquinone biosynthesis.</text>
</comment>
<evidence type="ECO:0000256" key="1">
    <source>
        <dbReference type="ARBA" id="ARBA00022428"/>
    </source>
</evidence>
<dbReference type="Proteomes" id="UP001341297">
    <property type="component" value="Unassembled WGS sequence"/>
</dbReference>
<feature type="domain" description="Thiamine pyrophosphate enzyme N-terminal TPP-binding" evidence="9">
    <location>
        <begin position="13"/>
        <end position="122"/>
    </location>
</feature>
<dbReference type="EMBL" id="JARRTL010000010">
    <property type="protein sequence ID" value="MEC0485744.1"/>
    <property type="molecule type" value="Genomic_DNA"/>
</dbReference>
<evidence type="ECO:0000313" key="11">
    <source>
        <dbReference type="EMBL" id="KRT94589.1"/>
    </source>
</evidence>
<comment type="cofactor">
    <cofactor evidence="7">
        <name>thiamine diphosphate</name>
        <dbReference type="ChEBI" id="CHEBI:58937"/>
    </cofactor>
    <text evidence="7">Binds 1 thiamine pyrophosphate per subunit.</text>
</comment>
<dbReference type="SUPFAM" id="SSF52518">
    <property type="entry name" value="Thiamin diphosphate-binding fold (THDP-binding)"/>
    <property type="match status" value="2"/>
</dbReference>
<dbReference type="Proteomes" id="UP000036168">
    <property type="component" value="Unassembled WGS sequence"/>
</dbReference>
<dbReference type="InterPro" id="IPR004433">
    <property type="entry name" value="MenaQ_synth_MenD"/>
</dbReference>
<dbReference type="PANTHER" id="PTHR42916">
    <property type="entry name" value="2-SUCCINYL-5-ENOLPYRUVYL-6-HYDROXY-3-CYCLOHEXENE-1-CARBOXYLATE SYNTHASE"/>
    <property type="match status" value="1"/>
</dbReference>
<dbReference type="GO" id="GO:0030145">
    <property type="term" value="F:manganese ion binding"/>
    <property type="evidence" value="ECO:0007669"/>
    <property type="project" value="UniProtKB-UniRule"/>
</dbReference>
<dbReference type="EC" id="2.2.1.9" evidence="7"/>
<comment type="function">
    <text evidence="7">Catalyzes the thiamine diphosphate-dependent decarboxylation of 2-oxoglutarate and the subsequent addition of the resulting succinic semialdehyde-thiamine pyrophosphate anion to isochorismate to yield 2-succinyl-5-enolpyruvyl-6-hydroxy-3-cyclohexene-1-carboxylate (SEPHCHC).</text>
</comment>
<dbReference type="Pfam" id="PF02776">
    <property type="entry name" value="TPP_enzyme_N"/>
    <property type="match status" value="1"/>
</dbReference>
<keyword evidence="2 7" id="KW-0808">Transferase</keyword>
<evidence type="ECO:0000313" key="12">
    <source>
        <dbReference type="EMBL" id="MEC0485744.1"/>
    </source>
</evidence>
<dbReference type="GO" id="GO:0070204">
    <property type="term" value="F:2-succinyl-5-enolpyruvyl-6-hydroxy-3-cyclohexene-1-carboxylic-acid synthase activity"/>
    <property type="evidence" value="ECO:0007669"/>
    <property type="project" value="UniProtKB-UniRule"/>
</dbReference>
<dbReference type="PIRSF" id="PIRSF004983">
    <property type="entry name" value="MenD"/>
    <property type="match status" value="1"/>
</dbReference>
<name>A0A0J6E8X0_9BACI</name>
<dbReference type="AlphaFoldDB" id="A0A0J6E8X0"/>
<dbReference type="SUPFAM" id="SSF52467">
    <property type="entry name" value="DHS-like NAD/FAD-binding domain"/>
    <property type="match status" value="1"/>
</dbReference>
<evidence type="ECO:0000256" key="5">
    <source>
        <dbReference type="ARBA" id="ARBA00023052"/>
    </source>
</evidence>
<keyword evidence="6 7" id="KW-0464">Manganese</keyword>